<feature type="transmembrane region" description="Helical" evidence="1">
    <location>
        <begin position="41"/>
        <end position="58"/>
    </location>
</feature>
<dbReference type="AlphaFoldDB" id="A0A3N0EKQ9"/>
<keyword evidence="3" id="KW-1185">Reference proteome</keyword>
<dbReference type="Proteomes" id="UP000267469">
    <property type="component" value="Unassembled WGS sequence"/>
</dbReference>
<reference evidence="2 3" key="1">
    <citation type="submission" date="2018-10" db="EMBL/GenBank/DDBJ databases">
        <title>Sinomicrobium pectinilyticum sp. nov., a pectinase-producing bacterium isolated from alkaline and saline soil, and emended description of the genus Sinomicrobium.</title>
        <authorList>
            <person name="Cheng B."/>
            <person name="Li C."/>
            <person name="Lai Q."/>
            <person name="Du M."/>
            <person name="Shao Z."/>
            <person name="Xu P."/>
            <person name="Yang C."/>
        </authorList>
    </citation>
    <scope>NUCLEOTIDE SEQUENCE [LARGE SCALE GENOMIC DNA]</scope>
    <source>
        <strain evidence="2 3">5DNS001</strain>
    </source>
</reference>
<keyword evidence="1" id="KW-0812">Transmembrane</keyword>
<sequence length="61" mass="6874">MNGNFFIGVFLLVIGILYGVWNLRKKTEEYPNTFTKVDSVNSWGISIILIVVGVIMIVKNV</sequence>
<proteinExistence type="predicted"/>
<keyword evidence="1" id="KW-0472">Membrane</keyword>
<feature type="transmembrane region" description="Helical" evidence="1">
    <location>
        <begin position="5"/>
        <end position="21"/>
    </location>
</feature>
<gene>
    <name evidence="2" type="ORF">ED312_08575</name>
</gene>
<protein>
    <submittedName>
        <fullName evidence="2">Uncharacterized protein</fullName>
    </submittedName>
</protein>
<comment type="caution">
    <text evidence="2">The sequence shown here is derived from an EMBL/GenBank/DDBJ whole genome shotgun (WGS) entry which is preliminary data.</text>
</comment>
<evidence type="ECO:0000256" key="1">
    <source>
        <dbReference type="SAM" id="Phobius"/>
    </source>
</evidence>
<name>A0A3N0EKQ9_SINP1</name>
<keyword evidence="1" id="KW-1133">Transmembrane helix</keyword>
<accession>A0A3N0EKQ9</accession>
<evidence type="ECO:0000313" key="3">
    <source>
        <dbReference type="Proteomes" id="UP000267469"/>
    </source>
</evidence>
<dbReference type="EMBL" id="RJTM01000059">
    <property type="protein sequence ID" value="RNL88493.1"/>
    <property type="molecule type" value="Genomic_DNA"/>
</dbReference>
<organism evidence="2 3">
    <name type="scientific">Sinomicrobium pectinilyticum</name>
    <dbReference type="NCBI Taxonomy" id="1084421"/>
    <lineage>
        <taxon>Bacteria</taxon>
        <taxon>Pseudomonadati</taxon>
        <taxon>Bacteroidota</taxon>
        <taxon>Flavobacteriia</taxon>
        <taxon>Flavobacteriales</taxon>
        <taxon>Flavobacteriaceae</taxon>
        <taxon>Sinomicrobium</taxon>
    </lineage>
</organism>
<evidence type="ECO:0000313" key="2">
    <source>
        <dbReference type="EMBL" id="RNL88493.1"/>
    </source>
</evidence>